<evidence type="ECO:0000313" key="2">
    <source>
        <dbReference type="Proteomes" id="UP000261828"/>
    </source>
</evidence>
<proteinExistence type="predicted"/>
<sequence>MTQEAKKTKVSKEFSYVLTDVSFISDAVFMGRKDSISAPYVMPSIGYYDASGFYADASLSYLTRLEERRVDLFLLTAGFHFGSEKLSGYFSGTGYFYSEESYNVQSEVIADITGSLGYDFKVLQTSILASVYFTQEGEADIFLGGSIGKLFKTVDENLHITPSIAFYGGSQNFYQEYYQSSRLGNRKGKGKGGGDIITGNIMIEEVTSFDLMSIEFDLTMDLYIKKFIFSLSPAIVFPQSPSAITTVDGMFEEDLDSAFYVSIGISYWFYTSK</sequence>
<dbReference type="OrthoDB" id="871919at2"/>
<dbReference type="EMBL" id="QTJX01000003">
    <property type="protein sequence ID" value="RDY58782.1"/>
    <property type="molecule type" value="Genomic_DNA"/>
</dbReference>
<keyword evidence="2" id="KW-1185">Reference proteome</keyword>
<organism evidence="1 2">
    <name type="scientific">Flagellimonas nanhaiensis</name>
    <dbReference type="NCBI Taxonomy" id="2292706"/>
    <lineage>
        <taxon>Bacteria</taxon>
        <taxon>Pseudomonadati</taxon>
        <taxon>Bacteroidota</taxon>
        <taxon>Flavobacteriia</taxon>
        <taxon>Flavobacteriales</taxon>
        <taxon>Flavobacteriaceae</taxon>
        <taxon>Flagellimonas</taxon>
    </lineage>
</organism>
<name>A0A371JNI6_9FLAO</name>
<comment type="caution">
    <text evidence="1">The sequence shown here is derived from an EMBL/GenBank/DDBJ whole genome shotgun (WGS) entry which is preliminary data.</text>
</comment>
<dbReference type="Proteomes" id="UP000261828">
    <property type="component" value="Unassembled WGS sequence"/>
</dbReference>
<accession>A0A371JNI6</accession>
<reference evidence="1 2" key="1">
    <citation type="submission" date="2018-08" db="EMBL/GenBank/DDBJ databases">
        <title>Muricauda nanhaiensis sp. nov., isolated from seawater of the South China Sea.</title>
        <authorList>
            <person name="Dang Y."/>
        </authorList>
    </citation>
    <scope>NUCLEOTIDE SEQUENCE [LARGE SCALE GENOMIC DNA]</scope>
    <source>
        <strain evidence="1 2">SM1704</strain>
    </source>
</reference>
<protein>
    <submittedName>
        <fullName evidence="1">Uncharacterized protein</fullName>
    </submittedName>
</protein>
<dbReference type="AlphaFoldDB" id="A0A371JNI6"/>
<gene>
    <name evidence="1" type="ORF">DX873_14015</name>
</gene>
<evidence type="ECO:0000313" key="1">
    <source>
        <dbReference type="EMBL" id="RDY58782.1"/>
    </source>
</evidence>